<dbReference type="PANTHER" id="PTHR11669:SF8">
    <property type="entry name" value="DNA POLYMERASE III SUBUNIT DELTA"/>
    <property type="match status" value="1"/>
</dbReference>
<gene>
    <name evidence="1" type="ORF">A3E61_00695</name>
</gene>
<evidence type="ECO:0000313" key="2">
    <source>
        <dbReference type="Proteomes" id="UP000178259"/>
    </source>
</evidence>
<dbReference type="EMBL" id="MHIW01000013">
    <property type="protein sequence ID" value="OGY58892.1"/>
    <property type="molecule type" value="Genomic_DNA"/>
</dbReference>
<organism evidence="1 2">
    <name type="scientific">Candidatus Colwellbacteria bacterium RIFCSPHIGHO2_12_FULL_43_12</name>
    <dbReference type="NCBI Taxonomy" id="1797688"/>
    <lineage>
        <taxon>Bacteria</taxon>
        <taxon>Candidatus Colwelliibacteriota</taxon>
    </lineage>
</organism>
<dbReference type="AlphaFoldDB" id="A0A1G1Z2M9"/>
<dbReference type="Gene3D" id="3.40.50.300">
    <property type="entry name" value="P-loop containing nucleotide triphosphate hydrolases"/>
    <property type="match status" value="1"/>
</dbReference>
<dbReference type="PANTHER" id="PTHR11669">
    <property type="entry name" value="REPLICATION FACTOR C / DNA POLYMERASE III GAMMA-TAU SUBUNIT"/>
    <property type="match status" value="1"/>
</dbReference>
<evidence type="ECO:0008006" key="3">
    <source>
        <dbReference type="Google" id="ProtNLM"/>
    </source>
</evidence>
<name>A0A1G1Z2M9_9BACT</name>
<dbReference type="InterPro" id="IPR050238">
    <property type="entry name" value="DNA_Rep/Repair_Clamp_Loader"/>
</dbReference>
<protein>
    <recommendedName>
        <fullName evidence="3">DNA polymerase III subunit delta</fullName>
    </recommendedName>
</protein>
<dbReference type="SUPFAM" id="SSF52540">
    <property type="entry name" value="P-loop containing nucleoside triphosphate hydrolases"/>
    <property type="match status" value="1"/>
</dbReference>
<sequence>MIYGYDKLVKTFKGLAAKDNLSHGYIFFGESEIGKATFARCLANFMEFGEFTESNHVLTECLNIKPDFKESDGIIGIDAIRDIKQFLYALPVNSKRRIVLIQDAEALTAQAENAILKIAEEPPKSGLLILIVANPDSLIPTLQSRFQKIYFPRLSTAAVKKFLLDEMKVSVKEATHAAELSFGRVGRAKNIVSSKDSDDLSKEVSKFLKSGSYQKDLIKKMVEPENKHKLGTFLNEVVANLYLDMDKNYPLLKALVSRLTLMGQFNLNKRLQLETSLIWTT</sequence>
<accession>A0A1G1Z2M9</accession>
<dbReference type="GO" id="GO:0006261">
    <property type="term" value="P:DNA-templated DNA replication"/>
    <property type="evidence" value="ECO:0007669"/>
    <property type="project" value="TreeGrafter"/>
</dbReference>
<comment type="caution">
    <text evidence="1">The sequence shown here is derived from an EMBL/GenBank/DDBJ whole genome shotgun (WGS) entry which is preliminary data.</text>
</comment>
<dbReference type="Proteomes" id="UP000178259">
    <property type="component" value="Unassembled WGS sequence"/>
</dbReference>
<dbReference type="InterPro" id="IPR027417">
    <property type="entry name" value="P-loop_NTPase"/>
</dbReference>
<dbReference type="Pfam" id="PF13177">
    <property type="entry name" value="DNA_pol3_delta2"/>
    <property type="match status" value="1"/>
</dbReference>
<evidence type="ECO:0000313" key="1">
    <source>
        <dbReference type="EMBL" id="OGY58892.1"/>
    </source>
</evidence>
<proteinExistence type="predicted"/>
<reference evidence="1 2" key="1">
    <citation type="journal article" date="2016" name="Nat. Commun.">
        <title>Thousands of microbial genomes shed light on interconnected biogeochemical processes in an aquifer system.</title>
        <authorList>
            <person name="Anantharaman K."/>
            <person name="Brown C.T."/>
            <person name="Hug L.A."/>
            <person name="Sharon I."/>
            <person name="Castelle C.J."/>
            <person name="Probst A.J."/>
            <person name="Thomas B.C."/>
            <person name="Singh A."/>
            <person name="Wilkins M.J."/>
            <person name="Karaoz U."/>
            <person name="Brodie E.L."/>
            <person name="Williams K.H."/>
            <person name="Hubbard S.S."/>
            <person name="Banfield J.F."/>
        </authorList>
    </citation>
    <scope>NUCLEOTIDE SEQUENCE [LARGE SCALE GENOMIC DNA]</scope>
</reference>